<comment type="similarity">
    <text evidence="1">Belongs to the tectonic family.</text>
</comment>
<evidence type="ECO:0000256" key="5">
    <source>
        <dbReference type="SAM" id="Phobius"/>
    </source>
</evidence>
<keyword evidence="5" id="KW-1133">Transmembrane helix</keyword>
<keyword evidence="5" id="KW-0812">Transmembrane</keyword>
<feature type="chain" id="PRO_5032607080" description="Tectonic domain-containing protein" evidence="6">
    <location>
        <begin position="25"/>
        <end position="688"/>
    </location>
</feature>
<keyword evidence="3" id="KW-0970">Cilium biogenesis/degradation</keyword>
<proteinExistence type="inferred from homology"/>
<sequence>MTKSTYILIYFVLTLQLYPSIVFGQRDFANPAVTDPASCACDLRADSCDANCCCDQDCSDADISASPLCPSGRTTSSESLAQQNLNLQKWNCSNSTTAATFDYFPFVCVQFSLSEVIGSFHSTSDVKFVQSADDATNLRSSFVDQYPELFQASTLTASAATGSYTTNAPVQLTSGTTFTLPGSLLGFTCQQSVSVLFGVNRDVSCTSNLTFCSSISTQNTLVGDGTSNATVTIKFYTKTYNASTITTPSSTQEYYFQNSYTQSINDIPYTNDTIYDYCPGLYPASRTQRYLYVCTTLSSSSCPNYESWTGCPLRDTFQYTAINDSFFTARNSSTDGSISFSDYTAVTSLTCSTNIRQIYYQFSYSSTTNTISEVNAYVLFDSQSTTSRIVIEWNDIGSNTISSTSIPRGYLKNEALQFQRNGATSDVSALIPSASGLCVDATRQTLRYKESTTSYCSIQLARSTIQQGCHNLKLNLYIYLNVFFAPASHVLAYPNSNATPIQIRDTNQDLLDLDTIDVTRPNNRLTANQITQTSLLDSAYTIYDTTSNLPICFNVPSGIYIEFGYVRINVSSTLSYERIVSVQYNYTYSNWQFDCVSATCDSASTQQYIISFQSRFVDYTSRLSRSSDTTKADIEAADNYIEDLLWLLTSGYQGEPGFRNYTIAMVLIFIGICVIVMHVLLFGIMLPF</sequence>
<dbReference type="InterPro" id="IPR057724">
    <property type="entry name" value="TCTN1-3_N"/>
</dbReference>
<evidence type="ECO:0000313" key="9">
    <source>
        <dbReference type="EMBL" id="CAF0864208.1"/>
    </source>
</evidence>
<reference evidence="9" key="1">
    <citation type="submission" date="2021-02" db="EMBL/GenBank/DDBJ databases">
        <authorList>
            <person name="Nowell W R."/>
        </authorList>
    </citation>
    <scope>NUCLEOTIDE SEQUENCE</scope>
</reference>
<dbReference type="Proteomes" id="UP000663852">
    <property type="component" value="Unassembled WGS sequence"/>
</dbReference>
<dbReference type="InterPro" id="IPR011677">
    <property type="entry name" value="TCTN1-3_dom"/>
</dbReference>
<keyword evidence="4" id="KW-0325">Glycoprotein</keyword>
<organism evidence="9 10">
    <name type="scientific">Adineta ricciae</name>
    <name type="common">Rotifer</name>
    <dbReference type="NCBI Taxonomy" id="249248"/>
    <lineage>
        <taxon>Eukaryota</taxon>
        <taxon>Metazoa</taxon>
        <taxon>Spiralia</taxon>
        <taxon>Gnathifera</taxon>
        <taxon>Rotifera</taxon>
        <taxon>Eurotatoria</taxon>
        <taxon>Bdelloidea</taxon>
        <taxon>Adinetida</taxon>
        <taxon>Adinetidae</taxon>
        <taxon>Adineta</taxon>
    </lineage>
</organism>
<dbReference type="OrthoDB" id="2104337at2759"/>
<evidence type="ECO:0000256" key="1">
    <source>
        <dbReference type="ARBA" id="ARBA00007633"/>
    </source>
</evidence>
<feature type="signal peptide" evidence="6">
    <location>
        <begin position="1"/>
        <end position="24"/>
    </location>
</feature>
<dbReference type="AlphaFoldDB" id="A0A813X2G6"/>
<comment type="caution">
    <text evidence="9">The sequence shown here is derived from an EMBL/GenBank/DDBJ whole genome shotgun (WGS) entry which is preliminary data.</text>
</comment>
<evidence type="ECO:0000256" key="4">
    <source>
        <dbReference type="ARBA" id="ARBA00023180"/>
    </source>
</evidence>
<evidence type="ECO:0000256" key="2">
    <source>
        <dbReference type="ARBA" id="ARBA00022729"/>
    </source>
</evidence>
<evidence type="ECO:0000256" key="3">
    <source>
        <dbReference type="ARBA" id="ARBA00022794"/>
    </source>
</evidence>
<gene>
    <name evidence="9" type="ORF">EDS130_LOCUS7963</name>
</gene>
<keyword evidence="5" id="KW-0472">Membrane</keyword>
<dbReference type="Pfam" id="PF07773">
    <property type="entry name" value="TCTN_DUF1619"/>
    <property type="match status" value="1"/>
</dbReference>
<dbReference type="PANTHER" id="PTHR14611:SF6">
    <property type="entry name" value="TECTONIC-2"/>
    <property type="match status" value="1"/>
</dbReference>
<dbReference type="InterPro" id="IPR040354">
    <property type="entry name" value="TCTN1-3"/>
</dbReference>
<feature type="transmembrane region" description="Helical" evidence="5">
    <location>
        <begin position="663"/>
        <end position="686"/>
    </location>
</feature>
<accession>A0A813X2G6</accession>
<evidence type="ECO:0000313" key="10">
    <source>
        <dbReference type="Proteomes" id="UP000663852"/>
    </source>
</evidence>
<protein>
    <recommendedName>
        <fullName evidence="11">Tectonic domain-containing protein</fullName>
    </recommendedName>
</protein>
<evidence type="ECO:0008006" key="11">
    <source>
        <dbReference type="Google" id="ProtNLM"/>
    </source>
</evidence>
<dbReference type="GO" id="GO:0060271">
    <property type="term" value="P:cilium assembly"/>
    <property type="evidence" value="ECO:0007669"/>
    <property type="project" value="TreeGrafter"/>
</dbReference>
<evidence type="ECO:0000259" key="7">
    <source>
        <dbReference type="Pfam" id="PF07773"/>
    </source>
</evidence>
<keyword evidence="2 6" id="KW-0732">Signal</keyword>
<dbReference type="PANTHER" id="PTHR14611">
    <property type="entry name" value="TECTONIC FAMILY MEMBER"/>
    <property type="match status" value="1"/>
</dbReference>
<evidence type="ECO:0000256" key="6">
    <source>
        <dbReference type="SAM" id="SignalP"/>
    </source>
</evidence>
<dbReference type="Pfam" id="PF25752">
    <property type="entry name" value="DUF1619_N"/>
    <property type="match status" value="1"/>
</dbReference>
<feature type="domain" description="Tectonic-1-3" evidence="7">
    <location>
        <begin position="162"/>
        <end position="220"/>
    </location>
</feature>
<evidence type="ECO:0000259" key="8">
    <source>
        <dbReference type="Pfam" id="PF25752"/>
    </source>
</evidence>
<dbReference type="EMBL" id="CAJNOJ010000025">
    <property type="protein sequence ID" value="CAF0864208.1"/>
    <property type="molecule type" value="Genomic_DNA"/>
</dbReference>
<name>A0A813X2G6_ADIRI</name>
<feature type="domain" description="Tectonic-1-3 N-terminal" evidence="8">
    <location>
        <begin position="37"/>
        <end position="121"/>
    </location>
</feature>